<dbReference type="AlphaFoldDB" id="A0A200PTJ5"/>
<dbReference type="InterPro" id="IPR003854">
    <property type="entry name" value="GASA"/>
</dbReference>
<gene>
    <name evidence="3" type="ORF">BVC80_1519g35</name>
</gene>
<evidence type="ECO:0000256" key="2">
    <source>
        <dbReference type="SAM" id="SignalP"/>
    </source>
</evidence>
<keyword evidence="4" id="KW-1185">Reference proteome</keyword>
<dbReference type="PANTHER" id="PTHR23201:SF20">
    <property type="entry name" value="GIBBERELLIN-REGULATED PROTEIN 9-LIKE"/>
    <property type="match status" value="1"/>
</dbReference>
<comment type="caution">
    <text evidence="3">The sequence shown here is derived from an EMBL/GenBank/DDBJ whole genome shotgun (WGS) entry which is preliminary data.</text>
</comment>
<feature type="chain" id="PRO_5013052441" evidence="2">
    <location>
        <begin position="23"/>
        <end position="123"/>
    </location>
</feature>
<dbReference type="Pfam" id="PF02704">
    <property type="entry name" value="GASA"/>
    <property type="match status" value="1"/>
</dbReference>
<sequence>MKFILSAILIIFLLFLQVFVDAASSFGTVPTDSLTNVEEGEVIVDSHHHHHKKSHHPKIHPKINCKAACARRCSKSSRKKVCTRACGTCCARCHCVPPGTYGNKNACPCYAKLTTHGHRPKCP</sequence>
<dbReference type="STRING" id="56857.A0A200PTJ5"/>
<evidence type="ECO:0000256" key="1">
    <source>
        <dbReference type="ARBA" id="ARBA00010582"/>
    </source>
</evidence>
<organism evidence="3 4">
    <name type="scientific">Macleaya cordata</name>
    <name type="common">Five-seeded plume-poppy</name>
    <name type="synonym">Bocconia cordata</name>
    <dbReference type="NCBI Taxonomy" id="56857"/>
    <lineage>
        <taxon>Eukaryota</taxon>
        <taxon>Viridiplantae</taxon>
        <taxon>Streptophyta</taxon>
        <taxon>Embryophyta</taxon>
        <taxon>Tracheophyta</taxon>
        <taxon>Spermatophyta</taxon>
        <taxon>Magnoliopsida</taxon>
        <taxon>Ranunculales</taxon>
        <taxon>Papaveraceae</taxon>
        <taxon>Papaveroideae</taxon>
        <taxon>Macleaya</taxon>
    </lineage>
</organism>
<comment type="similarity">
    <text evidence="1">Belongs to the GASA family.</text>
</comment>
<dbReference type="PANTHER" id="PTHR23201">
    <property type="entry name" value="EXTENSIN, PROLINE-RICH PROTEIN"/>
    <property type="match status" value="1"/>
</dbReference>
<name>A0A200PTJ5_MACCD</name>
<protein>
    <submittedName>
        <fullName evidence="3">Gibberellin regulated protein</fullName>
    </submittedName>
</protein>
<accession>A0A200PTJ5</accession>
<evidence type="ECO:0000313" key="4">
    <source>
        <dbReference type="Proteomes" id="UP000195402"/>
    </source>
</evidence>
<dbReference type="OMA" id="INCGHAC"/>
<reference evidence="3 4" key="1">
    <citation type="journal article" date="2017" name="Mol. Plant">
        <title>The Genome of Medicinal Plant Macleaya cordata Provides New Insights into Benzylisoquinoline Alkaloids Metabolism.</title>
        <authorList>
            <person name="Liu X."/>
            <person name="Liu Y."/>
            <person name="Huang P."/>
            <person name="Ma Y."/>
            <person name="Qing Z."/>
            <person name="Tang Q."/>
            <person name="Cao H."/>
            <person name="Cheng P."/>
            <person name="Zheng Y."/>
            <person name="Yuan Z."/>
            <person name="Zhou Y."/>
            <person name="Liu J."/>
            <person name="Tang Z."/>
            <person name="Zhuo Y."/>
            <person name="Zhang Y."/>
            <person name="Yu L."/>
            <person name="Huang J."/>
            <person name="Yang P."/>
            <person name="Peng Q."/>
            <person name="Zhang J."/>
            <person name="Jiang W."/>
            <person name="Zhang Z."/>
            <person name="Lin K."/>
            <person name="Ro D.K."/>
            <person name="Chen X."/>
            <person name="Xiong X."/>
            <person name="Shang Y."/>
            <person name="Huang S."/>
            <person name="Zeng J."/>
        </authorList>
    </citation>
    <scope>NUCLEOTIDE SEQUENCE [LARGE SCALE GENOMIC DNA]</scope>
    <source>
        <strain evidence="4">cv. BLH2017</strain>
        <tissue evidence="3">Root</tissue>
    </source>
</reference>
<feature type="signal peptide" evidence="2">
    <location>
        <begin position="1"/>
        <end position="22"/>
    </location>
</feature>
<dbReference type="InParanoid" id="A0A200PTJ5"/>
<evidence type="ECO:0000313" key="3">
    <source>
        <dbReference type="EMBL" id="OVA01539.1"/>
    </source>
</evidence>
<proteinExistence type="inferred from homology"/>
<dbReference type="Proteomes" id="UP000195402">
    <property type="component" value="Unassembled WGS sequence"/>
</dbReference>
<keyword evidence="2" id="KW-0732">Signal</keyword>
<dbReference type="EMBL" id="MVGT01004063">
    <property type="protein sequence ID" value="OVA01539.1"/>
    <property type="molecule type" value="Genomic_DNA"/>
</dbReference>